<gene>
    <name evidence="3" type="primary">PRELID2</name>
</gene>
<dbReference type="CTD" id="153768"/>
<evidence type="ECO:0000313" key="3">
    <source>
        <dbReference type="RefSeq" id="XP_023390673.1"/>
    </source>
</evidence>
<reference evidence="3" key="1">
    <citation type="submission" date="2025-08" db="UniProtKB">
        <authorList>
            <consortium name="RefSeq"/>
        </authorList>
    </citation>
    <scope>IDENTIFICATION</scope>
    <source>
        <tissue evidence="3">Kidney</tissue>
    </source>
</reference>
<name>A0A6P6CTP9_PTEVA</name>
<keyword evidence="2" id="KW-1185">Reference proteome</keyword>
<dbReference type="GeneID" id="105297049"/>
<dbReference type="RefSeq" id="XP_023390673.1">
    <property type="nucleotide sequence ID" value="XM_023534905.1"/>
</dbReference>
<dbReference type="Proteomes" id="UP000515202">
    <property type="component" value="Unplaced"/>
</dbReference>
<sequence length="150" mass="16841">MGVTVDVHQVYKYPFEQVVASFLRKYPNPMDKNVISVITIEEKRDVSTGIIYRKRIAICRNVVPEILRKHTGDCWKKGEHFKSTQYPVGRGIMAQSSGKKHGYTESLPNVDTVCIHEGGVCLPGKYGKSKLGIRIMEMLLKEQCGAPSAE</sequence>
<organism evidence="2 3">
    <name type="scientific">Pteropus vampyrus</name>
    <name type="common">Large flying fox</name>
    <dbReference type="NCBI Taxonomy" id="132908"/>
    <lineage>
        <taxon>Eukaryota</taxon>
        <taxon>Metazoa</taxon>
        <taxon>Chordata</taxon>
        <taxon>Craniata</taxon>
        <taxon>Vertebrata</taxon>
        <taxon>Euteleostomi</taxon>
        <taxon>Mammalia</taxon>
        <taxon>Eutheria</taxon>
        <taxon>Laurasiatheria</taxon>
        <taxon>Chiroptera</taxon>
        <taxon>Yinpterochiroptera</taxon>
        <taxon>Pteropodoidea</taxon>
        <taxon>Pteropodidae</taxon>
        <taxon>Pteropodinae</taxon>
        <taxon>Pteropus</taxon>
    </lineage>
</organism>
<feature type="domain" description="PRELI/MSF1" evidence="1">
    <location>
        <begin position="1"/>
        <end position="150"/>
    </location>
</feature>
<evidence type="ECO:0000313" key="2">
    <source>
        <dbReference type="Proteomes" id="UP000515202"/>
    </source>
</evidence>
<dbReference type="PANTHER" id="PTHR11158">
    <property type="entry name" value="MSF1/PX19 RELATED"/>
    <property type="match status" value="1"/>
</dbReference>
<accession>A0A6P6CTP9</accession>
<dbReference type="InterPro" id="IPR006797">
    <property type="entry name" value="PRELI/MSF1_dom"/>
</dbReference>
<evidence type="ECO:0000259" key="1">
    <source>
        <dbReference type="PROSITE" id="PS50904"/>
    </source>
</evidence>
<dbReference type="GO" id="GO:0005758">
    <property type="term" value="C:mitochondrial intermembrane space"/>
    <property type="evidence" value="ECO:0007669"/>
    <property type="project" value="InterPro"/>
</dbReference>
<protein>
    <submittedName>
        <fullName evidence="3">PRELI domain-containing protein 2 isoform X3</fullName>
    </submittedName>
</protein>
<dbReference type="AlphaFoldDB" id="A0A6P6CTP9"/>
<proteinExistence type="predicted"/>
<dbReference type="Pfam" id="PF04707">
    <property type="entry name" value="PRELI"/>
    <property type="match status" value="1"/>
</dbReference>
<dbReference type="PROSITE" id="PS50904">
    <property type="entry name" value="PRELI_MSF1"/>
    <property type="match status" value="1"/>
</dbReference>
<dbReference type="InterPro" id="IPR037365">
    <property type="entry name" value="Slowmo/Ups"/>
</dbReference>